<dbReference type="WBParaSite" id="PSAMB.scaffold4885size13238.g25390.t1">
    <property type="protein sequence ID" value="PSAMB.scaffold4885size13238.g25390.t1"/>
    <property type="gene ID" value="PSAMB.scaffold4885size13238.g25390"/>
</dbReference>
<reference evidence="4" key="1">
    <citation type="submission" date="2022-11" db="UniProtKB">
        <authorList>
            <consortium name="WormBaseParasite"/>
        </authorList>
    </citation>
    <scope>IDENTIFICATION</scope>
</reference>
<evidence type="ECO:0000313" key="4">
    <source>
        <dbReference type="WBParaSite" id="PSAMB.scaffold4885size13238.g25390.t1"/>
    </source>
</evidence>
<dbReference type="GO" id="GO:0016604">
    <property type="term" value="C:nuclear body"/>
    <property type="evidence" value="ECO:0007669"/>
    <property type="project" value="TreeGrafter"/>
</dbReference>
<evidence type="ECO:0000313" key="3">
    <source>
        <dbReference type="Proteomes" id="UP000887566"/>
    </source>
</evidence>
<feature type="region of interest" description="Disordered" evidence="1">
    <location>
        <begin position="638"/>
        <end position="657"/>
    </location>
</feature>
<feature type="compositionally biased region" description="Basic residues" evidence="1">
    <location>
        <begin position="110"/>
        <end position="119"/>
    </location>
</feature>
<feature type="compositionally biased region" description="Acidic residues" evidence="1">
    <location>
        <begin position="646"/>
        <end position="657"/>
    </location>
</feature>
<evidence type="ECO:0000259" key="2">
    <source>
        <dbReference type="Pfam" id="PF12066"/>
    </source>
</evidence>
<protein>
    <submittedName>
        <fullName evidence="4">SERRATE/Ars2 N-terminal domain-containing protein</fullName>
    </submittedName>
</protein>
<feature type="compositionally biased region" description="Basic and acidic residues" evidence="1">
    <location>
        <begin position="120"/>
        <end position="131"/>
    </location>
</feature>
<feature type="region of interest" description="Disordered" evidence="1">
    <location>
        <begin position="346"/>
        <end position="374"/>
    </location>
</feature>
<proteinExistence type="predicted"/>
<feature type="compositionally biased region" description="Basic and acidic residues" evidence="1">
    <location>
        <begin position="1"/>
        <end position="22"/>
    </location>
</feature>
<dbReference type="InterPro" id="IPR039727">
    <property type="entry name" value="SE/Ars2"/>
</dbReference>
<keyword evidence="3" id="KW-1185">Reference proteome</keyword>
<feature type="domain" description="SERRATE/Ars2 N-terminal" evidence="2">
    <location>
        <begin position="435"/>
        <end position="543"/>
    </location>
</feature>
<name>A0A914WQF4_9BILA</name>
<sequence length="657" mass="75825">MATTSERSELAEAPKQPKKDKPNSLSYHTYKEKDKRERTDEEQPKRPKYGRFGALPPELSGVKINTDAIPVIGEAVEQMYRKKLQERIAQCQQDPMLQVFNDCVEDIMKKTKPHRKKEKKSKERERGESKEKKKKKKRSKEEDDKKAKKKKKKSEKELASLSSTVASSSRVQSSVVLASSSSKRDSNNGAPFSTPRPIHSVVQRPKPVHHRPISHGDWRDDRWQGRVPDQHYSSEQHSGRSSYISEAWPPAAPSYSWDDGRSRPSDHRRSSDAPVEPPPAVRSDHPRGSSRRGAKSYTGYNYKDDRSRSRSRSPPERAERRPSPPKDMPEHIRWLHERWRKYDKNFFSKQEKPQEQPARSKGPTAEERRSYNAQMVEYTRERRGRGANTEPMGEGGRRFTEDKPAAAAKKFGIPYYQFRSGGEFGWNPGRMYTFKEFLLSQPEDIEDQERAVNMYNDYKLEFRKKALAEFFQAHSEDEWFLEKYHPMLRARREAFRREKVAKRLDAFMQLLVRGYMEVSIDAPCSRKIRKLMDSVIVLLEGGDEGDIACLSDLDYMLEEKREQAEEKKTAVKADDSSDDEEKAEVDPNKVPDTIGKAPGQGRTKEERMADEEEGVAPTEEALEQMQHARDYSLYVREHEGGPDMSEAPDDLEPAGLV</sequence>
<dbReference type="InterPro" id="IPR021933">
    <property type="entry name" value="SERRATE/Ars2_N"/>
</dbReference>
<feature type="region of interest" description="Disordered" evidence="1">
    <location>
        <begin position="108"/>
        <end position="331"/>
    </location>
</feature>
<accession>A0A914WQF4</accession>
<dbReference type="PANTHER" id="PTHR13165">
    <property type="entry name" value="ARSENITE-RESISTANCE PROTEIN 2"/>
    <property type="match status" value="1"/>
</dbReference>
<dbReference type="GO" id="GO:0031053">
    <property type="term" value="P:primary miRNA processing"/>
    <property type="evidence" value="ECO:0007669"/>
    <property type="project" value="TreeGrafter"/>
</dbReference>
<feature type="compositionally biased region" description="Basic and acidic residues" evidence="1">
    <location>
        <begin position="566"/>
        <end position="575"/>
    </location>
</feature>
<feature type="compositionally biased region" description="Basic and acidic residues" evidence="1">
    <location>
        <begin position="29"/>
        <end position="45"/>
    </location>
</feature>
<feature type="compositionally biased region" description="Basic and acidic residues" evidence="1">
    <location>
        <begin position="214"/>
        <end position="238"/>
    </location>
</feature>
<feature type="compositionally biased region" description="Basic and acidic residues" evidence="1">
    <location>
        <begin position="302"/>
        <end position="331"/>
    </location>
</feature>
<organism evidence="3 4">
    <name type="scientific">Plectus sambesii</name>
    <dbReference type="NCBI Taxonomy" id="2011161"/>
    <lineage>
        <taxon>Eukaryota</taxon>
        <taxon>Metazoa</taxon>
        <taxon>Ecdysozoa</taxon>
        <taxon>Nematoda</taxon>
        <taxon>Chromadorea</taxon>
        <taxon>Plectida</taxon>
        <taxon>Plectina</taxon>
        <taxon>Plectoidea</taxon>
        <taxon>Plectidae</taxon>
        <taxon>Plectus</taxon>
    </lineage>
</organism>
<dbReference type="Pfam" id="PF12066">
    <property type="entry name" value="SERRATE_Ars2_N"/>
    <property type="match status" value="1"/>
</dbReference>
<dbReference type="Proteomes" id="UP000887566">
    <property type="component" value="Unplaced"/>
</dbReference>
<dbReference type="AlphaFoldDB" id="A0A914WQF4"/>
<feature type="region of interest" description="Disordered" evidence="1">
    <location>
        <begin position="566"/>
        <end position="617"/>
    </location>
</feature>
<feature type="compositionally biased region" description="Low complexity" evidence="1">
    <location>
        <begin position="159"/>
        <end position="181"/>
    </location>
</feature>
<evidence type="ECO:0000256" key="1">
    <source>
        <dbReference type="SAM" id="MobiDB-lite"/>
    </source>
</evidence>
<feature type="compositionally biased region" description="Basic and acidic residues" evidence="1">
    <location>
        <begin position="258"/>
        <end position="271"/>
    </location>
</feature>
<feature type="region of interest" description="Disordered" evidence="1">
    <location>
        <begin position="1"/>
        <end position="60"/>
    </location>
</feature>
<dbReference type="PANTHER" id="PTHR13165:SF0">
    <property type="entry name" value="SERRATE RNA EFFECTOR MOLECULE HOMOLOG"/>
    <property type="match status" value="1"/>
</dbReference>